<dbReference type="OrthoDB" id="1510841at2759"/>
<feature type="transmembrane region" description="Helical" evidence="2">
    <location>
        <begin position="1058"/>
        <end position="1088"/>
    </location>
</feature>
<feature type="region of interest" description="Disordered" evidence="1">
    <location>
        <begin position="516"/>
        <end position="550"/>
    </location>
</feature>
<dbReference type="RefSeq" id="XP_002952072.1">
    <property type="nucleotide sequence ID" value="XM_002952026.1"/>
</dbReference>
<feature type="region of interest" description="Disordered" evidence="1">
    <location>
        <begin position="456"/>
        <end position="502"/>
    </location>
</feature>
<dbReference type="EMBL" id="GL378348">
    <property type="protein sequence ID" value="EFJ46863.1"/>
    <property type="molecule type" value="Genomic_DNA"/>
</dbReference>
<evidence type="ECO:0000256" key="1">
    <source>
        <dbReference type="SAM" id="MobiDB-lite"/>
    </source>
</evidence>
<feature type="compositionally biased region" description="Low complexity" evidence="1">
    <location>
        <begin position="478"/>
        <end position="501"/>
    </location>
</feature>
<feature type="region of interest" description="Disordered" evidence="1">
    <location>
        <begin position="999"/>
        <end position="1019"/>
    </location>
</feature>
<accession>D8U025</accession>
<feature type="region of interest" description="Disordered" evidence="1">
    <location>
        <begin position="1"/>
        <end position="31"/>
    </location>
</feature>
<reference evidence="3 4" key="1">
    <citation type="journal article" date="2010" name="Science">
        <title>Genomic analysis of organismal complexity in the multicellular green alga Volvox carteri.</title>
        <authorList>
            <person name="Prochnik S.E."/>
            <person name="Umen J."/>
            <person name="Nedelcu A.M."/>
            <person name="Hallmann A."/>
            <person name="Miller S.M."/>
            <person name="Nishii I."/>
            <person name="Ferris P."/>
            <person name="Kuo A."/>
            <person name="Mitros T."/>
            <person name="Fritz-Laylin L.K."/>
            <person name="Hellsten U."/>
            <person name="Chapman J."/>
            <person name="Simakov O."/>
            <person name="Rensing S.A."/>
            <person name="Terry A."/>
            <person name="Pangilinan J."/>
            <person name="Kapitonov V."/>
            <person name="Jurka J."/>
            <person name="Salamov A."/>
            <person name="Shapiro H."/>
            <person name="Schmutz J."/>
            <person name="Grimwood J."/>
            <person name="Lindquist E."/>
            <person name="Lucas S."/>
            <person name="Grigoriev I.V."/>
            <person name="Schmitt R."/>
            <person name="Kirk D."/>
            <person name="Rokhsar D.S."/>
        </authorList>
    </citation>
    <scope>NUCLEOTIDE SEQUENCE [LARGE SCALE GENOMIC DNA]</scope>
    <source>
        <strain evidence="4">f. Nagariensis / Eve</strain>
    </source>
</reference>
<proteinExistence type="predicted"/>
<feature type="compositionally biased region" description="Low complexity" evidence="1">
    <location>
        <begin position="1213"/>
        <end position="1230"/>
    </location>
</feature>
<feature type="region of interest" description="Disordered" evidence="1">
    <location>
        <begin position="1213"/>
        <end position="1241"/>
    </location>
</feature>
<feature type="compositionally biased region" description="Basic and acidic residues" evidence="1">
    <location>
        <begin position="459"/>
        <end position="473"/>
    </location>
</feature>
<dbReference type="GeneID" id="9617222"/>
<evidence type="ECO:0008006" key="5">
    <source>
        <dbReference type="Google" id="ProtNLM"/>
    </source>
</evidence>
<evidence type="ECO:0000313" key="3">
    <source>
        <dbReference type="EMBL" id="EFJ46863.1"/>
    </source>
</evidence>
<sequence>MRNSLDAPPESPRASIKPVKPGGGHGSGRKGLLAAFSDTLKRAWRPARTCPHYRPYCSPVPRDTCNVHLLEMPPRRRTVSLVPRPASGPLEGSASRGWDPAGRGHSHSPGSSRKHVGRPHHAVPVSTTRVQDVVRWVNLVRLVNVVKLLRPYRLLPRSRRRVRFGPAAGQRGLMMTSGGGEGGKPIGDLAAGATGAVQGSPAAASRPVYIQVRQGRHLVWPSFEGMDYSCSCLLLVGGQLRGSTQAAPVAQGGGGAGGGGGVAWGGGNSNTVQWNEVFSLPRSCLEGAPGGRVVLEVWCSEPDDVLVGQAELLLGPMLEVENPHPLSTVLELQAIDEETGQVEPGTCGELHVAAWVEPEVVDRAAQCPYSLPTVAPADLGEAGVVTSNLSAPCGSKSMPQVVHSPLGTLYEEPCVVALKLSVVGLVDLSYDTLLQGASQGGTSKKRVRLEAYRVSSNVRDPRDARGGDRERSRGLQTAAKAALPSAGSAPVPSVPFASPSVTRGMGPFLERLRRRRQQQNVRAQLQTPPFEPPDDKSGGGAGGPATAASGGGAAAGRFYLPLGWLPRILSGSLHHVRQRLGGGGGRTVAAPAPSGSMDDLLEEEEDTAGPGAAGGGGGGGAAAASSAEDKTLSADDADDGSSLMLNPTLPLSGMTAEEPSTGVGQVQGQGVFCYFKQLQHLAEAAASVALQPSVFVFTLTRPLNNVPVGLAMYVTTSVSMCGRRGRVVGRLTVRLYDLLDQVLGAATAGGLPASQRPDMGVTGKRVEVSHEFEEVELGGVRLVVQLADLDKRAMVFRLPVVSDPQQLVAEGALGSGGGACSLLAASMLPGGDTDPAGKGWSAGEGGGGGGKRAHTHTLGPVLSDTDLLQKVLRRTGLHPRPSSALTSASVTGSPSRTTGYKAACSLYNTTAECCSIITAFHHATKLTDDLAAEQQAQFGAELCLLEAITANTRRRAAATGSSCHICCQRSHSWAACCARATAAGSSCAAGVVIDTRRDRKKSIERSEPRRGGLPDAGRAVDGDRPPNFCPSCCIFAMNAKLLLAEAVLSFQDVVASCLFTAFCVLLMVVVALLGFPSTMFLVLLWQLLHEAAVQVRGRVWMSLWGSTLWLTKTVVEDVMPGAYPPAVVDVLLHQLSTPYEEPLLNEDCPYNIRRHWYETFPARERHHRHKLQLQLSAILQRVQPRTQVVGFMPDATASTQRASAGAVASLSGTNATAMGAPPATAGPKGPRSVRRPPPGAVLGRGGLSAALGTVRFVLLL</sequence>
<feature type="compositionally biased region" description="Gly residues" evidence="1">
    <location>
        <begin position="538"/>
        <end position="550"/>
    </location>
</feature>
<name>D8U025_VOLCA</name>
<protein>
    <recommendedName>
        <fullName evidence="5">C2 domain-containing protein</fullName>
    </recommendedName>
</protein>
<keyword evidence="2" id="KW-1133">Transmembrane helix</keyword>
<feature type="region of interest" description="Disordered" evidence="1">
    <location>
        <begin position="79"/>
        <end position="124"/>
    </location>
</feature>
<dbReference type="Proteomes" id="UP000001058">
    <property type="component" value="Unassembled WGS sequence"/>
</dbReference>
<organism evidence="4">
    <name type="scientific">Volvox carteri f. nagariensis</name>
    <dbReference type="NCBI Taxonomy" id="3068"/>
    <lineage>
        <taxon>Eukaryota</taxon>
        <taxon>Viridiplantae</taxon>
        <taxon>Chlorophyta</taxon>
        <taxon>core chlorophytes</taxon>
        <taxon>Chlorophyceae</taxon>
        <taxon>CS clade</taxon>
        <taxon>Chlamydomonadales</taxon>
        <taxon>Volvocaceae</taxon>
        <taxon>Volvox</taxon>
    </lineage>
</organism>
<dbReference type="KEGG" id="vcn:VOLCADRAFT_92598"/>
<feature type="compositionally biased region" description="Basic residues" evidence="1">
    <location>
        <begin position="112"/>
        <end position="121"/>
    </location>
</feature>
<feature type="compositionally biased region" description="Gly residues" evidence="1">
    <location>
        <begin position="611"/>
        <end position="621"/>
    </location>
</feature>
<dbReference type="InParanoid" id="D8U025"/>
<keyword evidence="2" id="KW-0812">Transmembrane</keyword>
<evidence type="ECO:0000313" key="4">
    <source>
        <dbReference type="Proteomes" id="UP000001058"/>
    </source>
</evidence>
<evidence type="ECO:0000256" key="2">
    <source>
        <dbReference type="SAM" id="Phobius"/>
    </source>
</evidence>
<keyword evidence="2" id="KW-0472">Membrane</keyword>
<feature type="region of interest" description="Disordered" evidence="1">
    <location>
        <begin position="579"/>
        <end position="662"/>
    </location>
</feature>
<keyword evidence="4" id="KW-1185">Reference proteome</keyword>
<gene>
    <name evidence="3" type="ORF">VOLCADRAFT_92598</name>
</gene>
<dbReference type="AlphaFoldDB" id="D8U025"/>